<comment type="caution">
    <text evidence="2">The sequence shown here is derived from an EMBL/GenBank/DDBJ whole genome shotgun (WGS) entry which is preliminary data.</text>
</comment>
<organism evidence="2 3">
    <name type="scientific">Carpinus fangiana</name>
    <dbReference type="NCBI Taxonomy" id="176857"/>
    <lineage>
        <taxon>Eukaryota</taxon>
        <taxon>Viridiplantae</taxon>
        <taxon>Streptophyta</taxon>
        <taxon>Embryophyta</taxon>
        <taxon>Tracheophyta</taxon>
        <taxon>Spermatophyta</taxon>
        <taxon>Magnoliopsida</taxon>
        <taxon>eudicotyledons</taxon>
        <taxon>Gunneridae</taxon>
        <taxon>Pentapetalae</taxon>
        <taxon>rosids</taxon>
        <taxon>fabids</taxon>
        <taxon>Fagales</taxon>
        <taxon>Betulaceae</taxon>
        <taxon>Carpinus</taxon>
    </lineage>
</organism>
<dbReference type="EMBL" id="VIBQ01000012">
    <property type="protein sequence ID" value="KAB8342944.1"/>
    <property type="molecule type" value="Genomic_DNA"/>
</dbReference>
<keyword evidence="1" id="KW-0812">Transmembrane</keyword>
<keyword evidence="3" id="KW-1185">Reference proteome</keyword>
<dbReference type="Proteomes" id="UP000327013">
    <property type="component" value="Unassembled WGS sequence"/>
</dbReference>
<dbReference type="AlphaFoldDB" id="A0A5N6KSI5"/>
<protein>
    <submittedName>
        <fullName evidence="2">Uncharacterized protein</fullName>
    </submittedName>
</protein>
<evidence type="ECO:0000313" key="2">
    <source>
        <dbReference type="EMBL" id="KAB8342944.1"/>
    </source>
</evidence>
<evidence type="ECO:0000256" key="1">
    <source>
        <dbReference type="SAM" id="Phobius"/>
    </source>
</evidence>
<gene>
    <name evidence="2" type="ORF">FH972_022540</name>
</gene>
<name>A0A5N6KSI5_9ROSI</name>
<proteinExistence type="predicted"/>
<reference evidence="2 3" key="1">
    <citation type="submission" date="2019-06" db="EMBL/GenBank/DDBJ databases">
        <title>A chromosomal-level reference genome of Carpinus fangiana (Coryloideae, Betulaceae).</title>
        <authorList>
            <person name="Yang X."/>
            <person name="Wang Z."/>
            <person name="Zhang L."/>
            <person name="Hao G."/>
            <person name="Liu J."/>
            <person name="Yang Y."/>
        </authorList>
    </citation>
    <scope>NUCLEOTIDE SEQUENCE [LARGE SCALE GENOMIC DNA]</scope>
    <source>
        <strain evidence="2">Cfa_2016G</strain>
        <tissue evidence="2">Leaf</tissue>
    </source>
</reference>
<keyword evidence="1" id="KW-0472">Membrane</keyword>
<feature type="transmembrane region" description="Helical" evidence="1">
    <location>
        <begin position="373"/>
        <end position="393"/>
    </location>
</feature>
<feature type="transmembrane region" description="Helical" evidence="1">
    <location>
        <begin position="179"/>
        <end position="201"/>
    </location>
</feature>
<keyword evidence="1" id="KW-1133">Transmembrane helix</keyword>
<dbReference type="OrthoDB" id="5392263at2759"/>
<feature type="transmembrane region" description="Helical" evidence="1">
    <location>
        <begin position="405"/>
        <end position="427"/>
    </location>
</feature>
<evidence type="ECO:0000313" key="3">
    <source>
        <dbReference type="Proteomes" id="UP000327013"/>
    </source>
</evidence>
<feature type="transmembrane region" description="Helical" evidence="1">
    <location>
        <begin position="213"/>
        <end position="235"/>
    </location>
</feature>
<sequence length="601" mass="68058">MRANFTQCAAVFSNNQTLIDRYGWKGPVHFVDSNPTKQISFQGCIALCGTGVDYYEWNTIASNITTWILPIIGIILQAPFESNDFFATVDMSSSCMQPGDEVAYQDMRDSLYLLSAMNQYSVNPEAITSLKDVGESLLRFALFSKELKLKAHKHETRVTLTHLRKDIARKLRDQRKRGAVPVFVSIAWFLFSLAISIQYAFGLLGQNGIAHDLAIGLLMSWLPVIILASIVDRNFSSPESVRKRLNSLVDRVCDSLEALTKPGNEQDWEAYIQSIREDTQDTAEFERMQAWVRSISERCGHMKGHFFGKFAGQGRLRWHYGVAHPIITSIERSYLAKHKRPWLRNEREARSSLVLGTPAETLIWFDRRQIWQVFAAWAVVWGSVTGAFCLSFFTPTVGLGCRSGAFMIFAIVALVLALSEFLMWALFIPTQFRNSVLRRPSSAVAEGTASVVCCVERMILFCIALVFQSRDGPYSLREYLSTNVKTFFGNLKTWTGRQWWERCFFRFLECLNMIWLFYAVIGQAVGAYGTCACQCSTWSPLGGYLDFTQYDVSDIPLLRISWPISTAISTSAMGFAMIYIVREWCIQSVSNFLHTSSPSTA</sequence>
<accession>A0A5N6KSI5</accession>
<feature type="transmembrane region" description="Helical" evidence="1">
    <location>
        <begin position="560"/>
        <end position="581"/>
    </location>
</feature>